<comment type="subcellular location">
    <subcellularLocation>
        <location evidence="1">Secreted</location>
    </subcellularLocation>
</comment>
<accession>A0A9W4GIF6</accession>
<comment type="catalytic activity">
    <reaction evidence="9">
        <text>1D-myo-inositol 1,2,5,6-tetrakisphosphate + H2O = 1D-myo-inositol 1,2,6-trisphosphate + phosphate</text>
        <dbReference type="Rhea" id="RHEA:77119"/>
        <dbReference type="ChEBI" id="CHEBI:15377"/>
        <dbReference type="ChEBI" id="CHEBI:43474"/>
        <dbReference type="ChEBI" id="CHEBI:195535"/>
        <dbReference type="ChEBI" id="CHEBI:195537"/>
    </reaction>
    <physiologicalReaction direction="left-to-right" evidence="9">
        <dbReference type="Rhea" id="RHEA:77120"/>
    </physiologicalReaction>
</comment>
<comment type="catalytic activity">
    <reaction evidence="10">
        <text>1D-myo-inositol 1,2-bisphosphate + H2O = 1D-myo-inositol 2-phosphate + phosphate</text>
        <dbReference type="Rhea" id="RHEA:77135"/>
        <dbReference type="ChEBI" id="CHEBI:15377"/>
        <dbReference type="ChEBI" id="CHEBI:43474"/>
        <dbReference type="ChEBI" id="CHEBI:84142"/>
        <dbReference type="ChEBI" id="CHEBI:195539"/>
    </reaction>
    <physiologicalReaction direction="left-to-right" evidence="10">
        <dbReference type="Rhea" id="RHEA:77136"/>
    </physiologicalReaction>
</comment>
<evidence type="ECO:0000256" key="3">
    <source>
        <dbReference type="ARBA" id="ARBA00011245"/>
    </source>
</evidence>
<comment type="catalytic activity">
    <reaction evidence="13">
        <text>1D-myo-inositol hexakisphosphate + H2O = 1D-myo-inositol 1,2,4,5,6-pentakisphosphate + phosphate</text>
        <dbReference type="Rhea" id="RHEA:16989"/>
        <dbReference type="ChEBI" id="CHEBI:15377"/>
        <dbReference type="ChEBI" id="CHEBI:43474"/>
        <dbReference type="ChEBI" id="CHEBI:57798"/>
        <dbReference type="ChEBI" id="CHEBI:58130"/>
        <dbReference type="EC" id="3.1.3.8"/>
    </reaction>
    <physiologicalReaction direction="left-to-right" evidence="13">
        <dbReference type="Rhea" id="RHEA:16990"/>
    </physiologicalReaction>
</comment>
<evidence type="ECO:0000256" key="2">
    <source>
        <dbReference type="ARBA" id="ARBA00005375"/>
    </source>
</evidence>
<evidence type="ECO:0000256" key="15">
    <source>
        <dbReference type="ARBA" id="ARBA00044262"/>
    </source>
</evidence>
<dbReference type="CDD" id="cd07061">
    <property type="entry name" value="HP_HAP_like"/>
    <property type="match status" value="1"/>
</dbReference>
<evidence type="ECO:0000256" key="13">
    <source>
        <dbReference type="ARBA" id="ARBA00043788"/>
    </source>
</evidence>
<evidence type="ECO:0000256" key="14">
    <source>
        <dbReference type="ARBA" id="ARBA00044106"/>
    </source>
</evidence>
<keyword evidence="6" id="KW-1015">Disulfide bond</keyword>
<gene>
    <name evidence="17" type="ORF">BGTH12_LOCUS7241</name>
</gene>
<evidence type="ECO:0000256" key="16">
    <source>
        <dbReference type="SAM" id="Phobius"/>
    </source>
</evidence>
<dbReference type="EMBL" id="CAJHIT010000010">
    <property type="protein sequence ID" value="CAD6505883.1"/>
    <property type="molecule type" value="Genomic_DNA"/>
</dbReference>
<proteinExistence type="inferred from homology"/>
<evidence type="ECO:0000313" key="17">
    <source>
        <dbReference type="EMBL" id="CAD6505883.1"/>
    </source>
</evidence>
<organism evidence="17 18">
    <name type="scientific">Blumeria graminis f. sp. triticale</name>
    <dbReference type="NCBI Taxonomy" id="1689686"/>
    <lineage>
        <taxon>Eukaryota</taxon>
        <taxon>Fungi</taxon>
        <taxon>Dikarya</taxon>
        <taxon>Ascomycota</taxon>
        <taxon>Pezizomycotina</taxon>
        <taxon>Leotiomycetes</taxon>
        <taxon>Erysiphales</taxon>
        <taxon>Erysiphaceae</taxon>
        <taxon>Blumeria</taxon>
    </lineage>
</organism>
<evidence type="ECO:0000256" key="9">
    <source>
        <dbReference type="ARBA" id="ARBA00043670"/>
    </source>
</evidence>
<reference evidence="17" key="1">
    <citation type="submission" date="2020-10" db="EMBL/GenBank/DDBJ databases">
        <authorList>
            <person name="Muller C M."/>
        </authorList>
    </citation>
    <scope>NUCLEOTIDE SEQUENCE</scope>
    <source>
        <strain evidence="17">THUN-12</strain>
    </source>
</reference>
<evidence type="ECO:0000256" key="12">
    <source>
        <dbReference type="ARBA" id="ARBA00043748"/>
    </source>
</evidence>
<evidence type="ECO:0000256" key="4">
    <source>
        <dbReference type="ARBA" id="ARBA00022525"/>
    </source>
</evidence>
<comment type="caution">
    <text evidence="17">The sequence shown here is derived from an EMBL/GenBank/DDBJ whole genome shotgun (WGS) entry which is preliminary data.</text>
</comment>
<evidence type="ECO:0000256" key="5">
    <source>
        <dbReference type="ARBA" id="ARBA00022801"/>
    </source>
</evidence>
<dbReference type="InterPro" id="IPR033379">
    <property type="entry name" value="Acid_Pase_AS"/>
</dbReference>
<comment type="catalytic activity">
    <reaction evidence="11">
        <text>1D-myo-inositol 1,2,6-trisphosphate + H2O = 1D-myo-inositol 1,2-bisphosphate + phosphate</text>
        <dbReference type="Rhea" id="RHEA:77131"/>
        <dbReference type="ChEBI" id="CHEBI:15377"/>
        <dbReference type="ChEBI" id="CHEBI:43474"/>
        <dbReference type="ChEBI" id="CHEBI:195537"/>
        <dbReference type="ChEBI" id="CHEBI:195539"/>
    </reaction>
    <physiologicalReaction direction="left-to-right" evidence="11">
        <dbReference type="Rhea" id="RHEA:77132"/>
    </physiologicalReaction>
</comment>
<keyword evidence="5" id="KW-0378">Hydrolase</keyword>
<evidence type="ECO:0000256" key="8">
    <source>
        <dbReference type="ARBA" id="ARBA00042300"/>
    </source>
</evidence>
<keyword evidence="16" id="KW-1133">Transmembrane helix</keyword>
<dbReference type="GO" id="GO:0003993">
    <property type="term" value="F:acid phosphatase activity"/>
    <property type="evidence" value="ECO:0007669"/>
    <property type="project" value="TreeGrafter"/>
</dbReference>
<dbReference type="PROSITE" id="PS00778">
    <property type="entry name" value="HIS_ACID_PHOSPHAT_2"/>
    <property type="match status" value="1"/>
</dbReference>
<comment type="subunit">
    <text evidence="3">Monomer.</text>
</comment>
<dbReference type="PIRSF" id="PIRSF000894">
    <property type="entry name" value="Acid_phosphatase"/>
    <property type="match status" value="1"/>
</dbReference>
<dbReference type="InterPro" id="IPR016274">
    <property type="entry name" value="Histidine_acid_Pase_euk"/>
</dbReference>
<evidence type="ECO:0000256" key="7">
    <source>
        <dbReference type="ARBA" id="ARBA00041857"/>
    </source>
</evidence>
<evidence type="ECO:0000256" key="6">
    <source>
        <dbReference type="ARBA" id="ARBA00023157"/>
    </source>
</evidence>
<comment type="catalytic activity">
    <reaction evidence="12">
        <text>1D-myo-inositol 1,2,4,5,6-pentakisphosphate + H2O = 1D-myo-inositol 1,2,5,6-tetrakisphosphate + phosphate</text>
        <dbReference type="Rhea" id="RHEA:77115"/>
        <dbReference type="ChEBI" id="CHEBI:15377"/>
        <dbReference type="ChEBI" id="CHEBI:43474"/>
        <dbReference type="ChEBI" id="CHEBI:57798"/>
        <dbReference type="ChEBI" id="CHEBI:195535"/>
    </reaction>
    <physiologicalReaction direction="left-to-right" evidence="12">
        <dbReference type="Rhea" id="RHEA:77116"/>
    </physiologicalReaction>
</comment>
<dbReference type="Pfam" id="PF00328">
    <property type="entry name" value="His_Phos_2"/>
    <property type="match status" value="1"/>
</dbReference>
<sequence length="519" mass="58418">MKLFSTVHGHDATPAMPGWEKDEDTAGGYDKYQLRKYQKEAGRRKSRRAAMVVASISFVVLSLYCLSTFRGYTYPPFLTKKSCSSVDFGFTCEPKISHSWGQYSPYFAVSSDIATEVPEQCQITTAQILSRHGARYPTKSAAARYHQLLYDIHTNTTSYSPNFSFIREYKGQYVPDQLTDFGRQQMFDSGVKSYNRYKVLAQQSAAPFVRSSGQERVLESSLKWVRGFDDARRQDSSSAPKPDPASILIISEKPGVNNTLNHGLCTKFEEDPEISELGHTSRGTWANIFTPPISRRLEKNLAGTKFSPEQTIQLMDLCPFDTIANEQGEVSPFCHLFTASEWHAYDYYQTVGKYYGYSWGNPLGPTQGVGFTNELIARLTRSPVVDHTSTNNTLDHNAKTFPLDNQTALFADFSHDNDLTSILAAVGLYKVSPPLSKTARPVFNASHDYSTSRTVPFGARIYFEKLKCEDTREDLIRIIVNDRVLPLESCGGDELGRCTLDKFVDSLKFAQHDGRWSEC</sequence>
<name>A0A9W4GIF6_BLUGR</name>
<dbReference type="Proteomes" id="UP000683417">
    <property type="component" value="Unassembled WGS sequence"/>
</dbReference>
<evidence type="ECO:0000256" key="10">
    <source>
        <dbReference type="ARBA" id="ARBA00043675"/>
    </source>
</evidence>
<comment type="similarity">
    <text evidence="2">Belongs to the histidine acid phosphatase family.</text>
</comment>
<dbReference type="PROSITE" id="PS00616">
    <property type="entry name" value="HIS_ACID_PHOSPHAT_1"/>
    <property type="match status" value="1"/>
</dbReference>
<evidence type="ECO:0000313" key="18">
    <source>
        <dbReference type="Proteomes" id="UP000683417"/>
    </source>
</evidence>
<dbReference type="PANTHER" id="PTHR20963">
    <property type="entry name" value="MULTIPLE INOSITOL POLYPHOSPHATE PHOSPHATASE-RELATED"/>
    <property type="match status" value="1"/>
</dbReference>
<evidence type="ECO:0000256" key="1">
    <source>
        <dbReference type="ARBA" id="ARBA00004613"/>
    </source>
</evidence>
<dbReference type="PANTHER" id="PTHR20963:SF24">
    <property type="entry name" value="3-PHYTASE B"/>
    <property type="match status" value="1"/>
</dbReference>
<feature type="transmembrane region" description="Helical" evidence="16">
    <location>
        <begin position="49"/>
        <end position="72"/>
    </location>
</feature>
<protein>
    <recommendedName>
        <fullName evidence="14">Phytase A</fullName>
    </recommendedName>
    <alternativeName>
        <fullName evidence="15">Histidine acid phosphatase phyA</fullName>
    </alternativeName>
    <alternativeName>
        <fullName evidence="8">Myo-inositol hexakisphosphate phosphohydrolase A</fullName>
    </alternativeName>
    <alternativeName>
        <fullName evidence="7">Myo-inositol-hexaphosphate 3-phosphohydrolase A</fullName>
    </alternativeName>
</protein>
<dbReference type="AlphaFoldDB" id="A0A9W4GIF6"/>
<dbReference type="InterPro" id="IPR000560">
    <property type="entry name" value="His_Pase_clade-2"/>
</dbReference>
<keyword evidence="16" id="KW-0812">Transmembrane</keyword>
<keyword evidence="16" id="KW-0472">Membrane</keyword>
<keyword evidence="4" id="KW-0964">Secreted</keyword>
<evidence type="ECO:0000256" key="11">
    <source>
        <dbReference type="ARBA" id="ARBA00043721"/>
    </source>
</evidence>